<keyword evidence="3" id="KW-1185">Reference proteome</keyword>
<protein>
    <submittedName>
        <fullName evidence="2">Uncharacterized protein</fullName>
    </submittedName>
</protein>
<dbReference type="EMBL" id="JAJSOW010000104">
    <property type="protein sequence ID" value="KAI9170390.1"/>
    <property type="molecule type" value="Genomic_DNA"/>
</dbReference>
<feature type="region of interest" description="Disordered" evidence="1">
    <location>
        <begin position="1"/>
        <end position="43"/>
    </location>
</feature>
<reference evidence="2" key="2">
    <citation type="submission" date="2023-02" db="EMBL/GenBank/DDBJ databases">
        <authorList>
            <person name="Swenson N.G."/>
            <person name="Wegrzyn J.L."/>
            <person name="Mcevoy S.L."/>
        </authorList>
    </citation>
    <scope>NUCLEOTIDE SEQUENCE</scope>
    <source>
        <strain evidence="2">91603</strain>
        <tissue evidence="2">Leaf</tissue>
    </source>
</reference>
<feature type="compositionally biased region" description="Low complexity" evidence="1">
    <location>
        <begin position="15"/>
        <end position="43"/>
    </location>
</feature>
<gene>
    <name evidence="2" type="ORF">LWI28_027170</name>
</gene>
<proteinExistence type="predicted"/>
<dbReference type="Proteomes" id="UP001064489">
    <property type="component" value="Chromosome 7"/>
</dbReference>
<evidence type="ECO:0000313" key="3">
    <source>
        <dbReference type="Proteomes" id="UP001064489"/>
    </source>
</evidence>
<organism evidence="2 3">
    <name type="scientific">Acer negundo</name>
    <name type="common">Box elder</name>
    <dbReference type="NCBI Taxonomy" id="4023"/>
    <lineage>
        <taxon>Eukaryota</taxon>
        <taxon>Viridiplantae</taxon>
        <taxon>Streptophyta</taxon>
        <taxon>Embryophyta</taxon>
        <taxon>Tracheophyta</taxon>
        <taxon>Spermatophyta</taxon>
        <taxon>Magnoliopsida</taxon>
        <taxon>eudicotyledons</taxon>
        <taxon>Gunneridae</taxon>
        <taxon>Pentapetalae</taxon>
        <taxon>rosids</taxon>
        <taxon>malvids</taxon>
        <taxon>Sapindales</taxon>
        <taxon>Sapindaceae</taxon>
        <taxon>Hippocastanoideae</taxon>
        <taxon>Acereae</taxon>
        <taxon>Acer</taxon>
    </lineage>
</organism>
<name>A0AAD5IND2_ACENE</name>
<comment type="caution">
    <text evidence="2">The sequence shown here is derived from an EMBL/GenBank/DDBJ whole genome shotgun (WGS) entry which is preliminary data.</text>
</comment>
<sequence>MTFPPVPISSSLADSSGSEPSTPPTVSSPLSTPNSSSNSPPTHCPSIVKFSKEIVDKIVVNISCDDGDQLYLWRNGSRFKPQMNWSNPVFTSSGCGSMVVPRSNGFTNYNSMKLEDALGDGFALT</sequence>
<dbReference type="AlphaFoldDB" id="A0AAD5IND2"/>
<evidence type="ECO:0000256" key="1">
    <source>
        <dbReference type="SAM" id="MobiDB-lite"/>
    </source>
</evidence>
<accession>A0AAD5IND2</accession>
<evidence type="ECO:0000313" key="2">
    <source>
        <dbReference type="EMBL" id="KAI9170390.1"/>
    </source>
</evidence>
<reference evidence="2" key="1">
    <citation type="journal article" date="2022" name="Plant J.">
        <title>Strategies of tolerance reflected in two North American maple genomes.</title>
        <authorList>
            <person name="McEvoy S.L."/>
            <person name="Sezen U.U."/>
            <person name="Trouern-Trend A."/>
            <person name="McMahon S.M."/>
            <person name="Schaberg P.G."/>
            <person name="Yang J."/>
            <person name="Wegrzyn J.L."/>
            <person name="Swenson N.G."/>
        </authorList>
    </citation>
    <scope>NUCLEOTIDE SEQUENCE</scope>
    <source>
        <strain evidence="2">91603</strain>
    </source>
</reference>